<dbReference type="Proteomes" id="UP000002280">
    <property type="component" value="Chromosome 2"/>
</dbReference>
<accession>A0A5F8GNX5</accession>
<dbReference type="AlphaFoldDB" id="A0A5F8GNX5"/>
<feature type="region of interest" description="Disordered" evidence="1">
    <location>
        <begin position="1"/>
        <end position="80"/>
    </location>
</feature>
<sequence length="80" mass="9164">MTTSVTEEDGVATEKSSPDRNFFSKANASVSPTASEQHYSRTQSRSREIKWKSDKRTQKPDYRQALKERSGSQQDRKLNP</sequence>
<dbReference type="InParanoid" id="A0A5F8GNX5"/>
<name>A0A5F8GNX5_MONDO</name>
<evidence type="ECO:0000313" key="2">
    <source>
        <dbReference type="Ensembl" id="ENSMODP00000049175.1"/>
    </source>
</evidence>
<evidence type="ECO:0000313" key="3">
    <source>
        <dbReference type="Proteomes" id="UP000002280"/>
    </source>
</evidence>
<organism evidence="2 3">
    <name type="scientific">Monodelphis domestica</name>
    <name type="common">Gray short-tailed opossum</name>
    <dbReference type="NCBI Taxonomy" id="13616"/>
    <lineage>
        <taxon>Eukaryota</taxon>
        <taxon>Metazoa</taxon>
        <taxon>Chordata</taxon>
        <taxon>Craniata</taxon>
        <taxon>Vertebrata</taxon>
        <taxon>Euteleostomi</taxon>
        <taxon>Mammalia</taxon>
        <taxon>Metatheria</taxon>
        <taxon>Didelphimorphia</taxon>
        <taxon>Didelphidae</taxon>
        <taxon>Monodelphis</taxon>
    </lineage>
</organism>
<evidence type="ECO:0000256" key="1">
    <source>
        <dbReference type="SAM" id="MobiDB-lite"/>
    </source>
</evidence>
<reference evidence="2" key="3">
    <citation type="submission" date="2025-09" db="UniProtKB">
        <authorList>
            <consortium name="Ensembl"/>
        </authorList>
    </citation>
    <scope>IDENTIFICATION</scope>
</reference>
<reference evidence="2" key="2">
    <citation type="submission" date="2025-08" db="UniProtKB">
        <authorList>
            <consortium name="Ensembl"/>
        </authorList>
    </citation>
    <scope>IDENTIFICATION</scope>
</reference>
<dbReference type="Ensembl" id="ENSMODT00000078428.1">
    <property type="protein sequence ID" value="ENSMODP00000049175.1"/>
    <property type="gene ID" value="ENSMODG00000046293.1"/>
</dbReference>
<dbReference type="GeneTree" id="ENSGT00940000167638"/>
<feature type="compositionally biased region" description="Acidic residues" evidence="1">
    <location>
        <begin position="1"/>
        <end position="11"/>
    </location>
</feature>
<protein>
    <submittedName>
        <fullName evidence="2">Uncharacterized protein</fullName>
    </submittedName>
</protein>
<proteinExistence type="predicted"/>
<reference evidence="2 3" key="1">
    <citation type="journal article" date="2007" name="Nature">
        <title>Genome of the marsupial Monodelphis domestica reveals innovation in non-coding sequences.</title>
        <authorList>
            <person name="Mikkelsen T.S."/>
            <person name="Wakefield M.J."/>
            <person name="Aken B."/>
            <person name="Amemiya C.T."/>
            <person name="Chang J.L."/>
            <person name="Duke S."/>
            <person name="Garber M."/>
            <person name="Gentles A.J."/>
            <person name="Goodstadt L."/>
            <person name="Heger A."/>
            <person name="Jurka J."/>
            <person name="Kamal M."/>
            <person name="Mauceli E."/>
            <person name="Searle S.M."/>
            <person name="Sharpe T."/>
            <person name="Baker M.L."/>
            <person name="Batzer M.A."/>
            <person name="Benos P.V."/>
            <person name="Belov K."/>
            <person name="Clamp M."/>
            <person name="Cook A."/>
            <person name="Cuff J."/>
            <person name="Das R."/>
            <person name="Davidow L."/>
            <person name="Deakin J.E."/>
            <person name="Fazzari M.J."/>
            <person name="Glass J.L."/>
            <person name="Grabherr M."/>
            <person name="Greally J.M."/>
            <person name="Gu W."/>
            <person name="Hore T.A."/>
            <person name="Huttley G.A."/>
            <person name="Kleber M."/>
            <person name="Jirtle R.L."/>
            <person name="Koina E."/>
            <person name="Lee J.T."/>
            <person name="Mahony S."/>
            <person name="Marra M.A."/>
            <person name="Miller R.D."/>
            <person name="Nicholls R.D."/>
            <person name="Oda M."/>
            <person name="Papenfuss A.T."/>
            <person name="Parra Z.E."/>
            <person name="Pollock D.D."/>
            <person name="Ray D.A."/>
            <person name="Schein J.E."/>
            <person name="Speed T.P."/>
            <person name="Thompson K."/>
            <person name="VandeBerg J.L."/>
            <person name="Wade C.M."/>
            <person name="Walker J.A."/>
            <person name="Waters P.D."/>
            <person name="Webber C."/>
            <person name="Weidman J.R."/>
            <person name="Xie X."/>
            <person name="Zody M.C."/>
            <person name="Baldwin J."/>
            <person name="Abdouelleil A."/>
            <person name="Abdulkadir J."/>
            <person name="Abebe A."/>
            <person name="Abera B."/>
            <person name="Abreu J."/>
            <person name="Acer S.C."/>
            <person name="Aftuck L."/>
            <person name="Alexander A."/>
            <person name="An P."/>
            <person name="Anderson E."/>
            <person name="Anderson S."/>
            <person name="Arachi H."/>
            <person name="Azer M."/>
            <person name="Bachantsang P."/>
            <person name="Barry A."/>
            <person name="Bayul T."/>
            <person name="Berlin A."/>
            <person name="Bessette D."/>
            <person name="Bloom T."/>
            <person name="Bloom T."/>
            <person name="Boguslavskiy L."/>
            <person name="Bonnet C."/>
            <person name="Boukhgalter B."/>
            <person name="Bourzgui I."/>
            <person name="Brown A."/>
            <person name="Cahill P."/>
            <person name="Channer S."/>
            <person name="Cheshatsang Y."/>
            <person name="Chuda L."/>
            <person name="Citroen M."/>
            <person name="Collymore A."/>
            <person name="Cooke P."/>
            <person name="Costello M."/>
            <person name="D'Aco K."/>
            <person name="Daza R."/>
            <person name="De Haan G."/>
            <person name="DeGray S."/>
            <person name="DeMaso C."/>
            <person name="Dhargay N."/>
            <person name="Dooley K."/>
            <person name="Dooley E."/>
            <person name="Doricent M."/>
            <person name="Dorje P."/>
            <person name="Dorjee K."/>
            <person name="Dupes A."/>
            <person name="Elong R."/>
            <person name="Falk J."/>
            <person name="Farina A."/>
            <person name="Faro S."/>
            <person name="Ferguson D."/>
            <person name="Fisher S."/>
            <person name="Foley C.D."/>
            <person name="Franke A."/>
            <person name="Friedrich D."/>
            <person name="Gadbois L."/>
            <person name="Gearin G."/>
            <person name="Gearin C.R."/>
            <person name="Giannoukos G."/>
            <person name="Goode T."/>
            <person name="Graham J."/>
            <person name="Grandbois E."/>
            <person name="Grewal S."/>
            <person name="Gyaltsen K."/>
            <person name="Hafez N."/>
            <person name="Hagos B."/>
            <person name="Hall J."/>
            <person name="Henson C."/>
            <person name="Hollinger A."/>
            <person name="Honan T."/>
            <person name="Huard M.D."/>
            <person name="Hughes L."/>
            <person name="Hurhula B."/>
            <person name="Husby M.E."/>
            <person name="Kamat A."/>
            <person name="Kanga B."/>
            <person name="Kashin S."/>
            <person name="Khazanovich D."/>
            <person name="Kisner P."/>
            <person name="Lance K."/>
            <person name="Lara M."/>
            <person name="Lee W."/>
            <person name="Lennon N."/>
            <person name="Letendre F."/>
            <person name="LeVine R."/>
            <person name="Lipovsky A."/>
            <person name="Liu X."/>
            <person name="Liu J."/>
            <person name="Liu S."/>
            <person name="Lokyitsang T."/>
            <person name="Lokyitsang Y."/>
            <person name="Lubonja R."/>
            <person name="Lui A."/>
            <person name="MacDonald P."/>
            <person name="Magnisalis V."/>
            <person name="Maru K."/>
            <person name="Matthews C."/>
            <person name="McCusker W."/>
            <person name="McDonough S."/>
            <person name="Mehta T."/>
            <person name="Meldrim J."/>
            <person name="Meneus L."/>
            <person name="Mihai O."/>
            <person name="Mihalev A."/>
            <person name="Mihova T."/>
            <person name="Mittelman R."/>
            <person name="Mlenga V."/>
            <person name="Montmayeur A."/>
            <person name="Mulrain L."/>
            <person name="Navidi A."/>
            <person name="Naylor J."/>
            <person name="Negash T."/>
            <person name="Nguyen T."/>
            <person name="Nguyen N."/>
            <person name="Nicol R."/>
            <person name="Norbu C."/>
            <person name="Norbu N."/>
            <person name="Novod N."/>
            <person name="O'Neill B."/>
            <person name="Osman S."/>
            <person name="Markiewicz E."/>
            <person name="Oyono O.L."/>
            <person name="Patti C."/>
            <person name="Phunkhang P."/>
            <person name="Pierre F."/>
            <person name="Priest M."/>
            <person name="Raghuraman S."/>
            <person name="Rege F."/>
            <person name="Reyes R."/>
            <person name="Rise C."/>
            <person name="Rogov P."/>
            <person name="Ross K."/>
            <person name="Ryan E."/>
            <person name="Settipalli S."/>
            <person name="Shea T."/>
            <person name="Sherpa N."/>
            <person name="Shi L."/>
            <person name="Shih D."/>
            <person name="Sparrow T."/>
            <person name="Spaulding J."/>
            <person name="Stalker J."/>
            <person name="Stange-Thomann N."/>
            <person name="Stavropoulos S."/>
            <person name="Stone C."/>
            <person name="Strader C."/>
            <person name="Tesfaye S."/>
            <person name="Thomson T."/>
            <person name="Thoulutsang Y."/>
            <person name="Thoulutsang D."/>
            <person name="Topham K."/>
            <person name="Topping I."/>
            <person name="Tsamla T."/>
            <person name="Vassiliev H."/>
            <person name="Vo A."/>
            <person name="Wangchuk T."/>
            <person name="Wangdi T."/>
            <person name="Weiand M."/>
            <person name="Wilkinson J."/>
            <person name="Wilson A."/>
            <person name="Yadav S."/>
            <person name="Young G."/>
            <person name="Yu Q."/>
            <person name="Zembek L."/>
            <person name="Zhong D."/>
            <person name="Zimmer A."/>
            <person name="Zwirko Z."/>
            <person name="Jaffe D.B."/>
            <person name="Alvarez P."/>
            <person name="Brockman W."/>
            <person name="Butler J."/>
            <person name="Chin C."/>
            <person name="Gnerre S."/>
            <person name="MacCallum I."/>
            <person name="Graves J.A."/>
            <person name="Ponting C.P."/>
            <person name="Breen M."/>
            <person name="Samollow P.B."/>
            <person name="Lander E.S."/>
            <person name="Lindblad-Toh K."/>
        </authorList>
    </citation>
    <scope>NUCLEOTIDE SEQUENCE [LARGE SCALE GENOMIC DNA]</scope>
</reference>
<keyword evidence="3" id="KW-1185">Reference proteome</keyword>
<feature type="compositionally biased region" description="Polar residues" evidence="1">
    <location>
        <begin position="24"/>
        <end position="43"/>
    </location>
</feature>
<feature type="compositionally biased region" description="Basic and acidic residues" evidence="1">
    <location>
        <begin position="45"/>
        <end position="80"/>
    </location>
</feature>